<dbReference type="InterPro" id="IPR000601">
    <property type="entry name" value="PKD_dom"/>
</dbReference>
<dbReference type="SMART" id="SM00710">
    <property type="entry name" value="PbH1"/>
    <property type="match status" value="6"/>
</dbReference>
<dbReference type="SMART" id="SM00722">
    <property type="entry name" value="CASH"/>
    <property type="match status" value="1"/>
</dbReference>
<dbReference type="CDD" id="cd00146">
    <property type="entry name" value="PKD"/>
    <property type="match status" value="4"/>
</dbReference>
<dbReference type="PANTHER" id="PTHR36842:SF1">
    <property type="entry name" value="PROTEIN TOLB"/>
    <property type="match status" value="1"/>
</dbReference>
<dbReference type="InterPro" id="IPR022409">
    <property type="entry name" value="PKD/Chitinase_dom"/>
</dbReference>
<feature type="domain" description="PKD" evidence="3">
    <location>
        <begin position="598"/>
        <end position="640"/>
    </location>
</feature>
<protein>
    <submittedName>
        <fullName evidence="4">Cell surface protein</fullName>
    </submittedName>
</protein>
<dbReference type="InterPro" id="IPR012334">
    <property type="entry name" value="Pectin_lyas_fold"/>
</dbReference>
<dbReference type="SUPFAM" id="SSF51126">
    <property type="entry name" value="Pectin lyase-like"/>
    <property type="match status" value="1"/>
</dbReference>
<feature type="region of interest" description="Disordered" evidence="1">
    <location>
        <begin position="627"/>
        <end position="664"/>
    </location>
</feature>
<dbReference type="GeneID" id="1472228"/>
<dbReference type="InterPro" id="IPR007742">
    <property type="entry name" value="NosD_dom"/>
</dbReference>
<accession>Q8TTT9</accession>
<feature type="domain" description="PKD" evidence="3">
    <location>
        <begin position="308"/>
        <end position="384"/>
    </location>
</feature>
<evidence type="ECO:0000259" key="3">
    <source>
        <dbReference type="PROSITE" id="PS50093"/>
    </source>
</evidence>
<keyword evidence="2" id="KW-0472">Membrane</keyword>
<dbReference type="Gene3D" id="2.160.20.10">
    <property type="entry name" value="Single-stranded right-handed beta-helix, Pectin lyase-like"/>
    <property type="match status" value="1"/>
</dbReference>
<dbReference type="InterPro" id="IPR022441">
    <property type="entry name" value="Para_beta_helix_rpt-2"/>
</dbReference>
<dbReference type="FunFam" id="2.60.40.10:FF:000270">
    <property type="entry name" value="Cell surface protein"/>
    <property type="match status" value="3"/>
</dbReference>
<dbReference type="InterPro" id="IPR035986">
    <property type="entry name" value="PKD_dom_sf"/>
</dbReference>
<dbReference type="NCBIfam" id="TIGR03804">
    <property type="entry name" value="para_beta_helix"/>
    <property type="match status" value="3"/>
</dbReference>
<dbReference type="Pfam" id="PF18911">
    <property type="entry name" value="PKD_4"/>
    <property type="match status" value="4"/>
</dbReference>
<dbReference type="Gene3D" id="2.60.40.10">
    <property type="entry name" value="Immunoglobulins"/>
    <property type="match status" value="4"/>
</dbReference>
<dbReference type="KEGG" id="mac:MA_0336"/>
<feature type="region of interest" description="Disordered" evidence="1">
    <location>
        <begin position="822"/>
        <end position="853"/>
    </location>
</feature>
<dbReference type="NCBIfam" id="TIGR04213">
    <property type="entry name" value="PGF_pre_PGF"/>
    <property type="match status" value="1"/>
</dbReference>
<dbReference type="STRING" id="188937.MA_0336"/>
<dbReference type="GO" id="GO:0016485">
    <property type="term" value="P:protein processing"/>
    <property type="evidence" value="ECO:0000318"/>
    <property type="project" value="GO_Central"/>
</dbReference>
<gene>
    <name evidence="4" type="ordered locus">MA_0336</name>
</gene>
<proteinExistence type="predicted"/>
<keyword evidence="2" id="KW-0812">Transmembrane</keyword>
<dbReference type="HOGENOM" id="CLU_009318_4_0_2"/>
<dbReference type="GO" id="GO:0006518">
    <property type="term" value="P:peptide metabolic process"/>
    <property type="evidence" value="ECO:0000318"/>
    <property type="project" value="GO_Central"/>
</dbReference>
<dbReference type="EMBL" id="AE010299">
    <property type="protein sequence ID" value="AAM03789.1"/>
    <property type="molecule type" value="Genomic_DNA"/>
</dbReference>
<dbReference type="GO" id="GO:0004181">
    <property type="term" value="F:metallocarboxypeptidase activity"/>
    <property type="evidence" value="ECO:0000318"/>
    <property type="project" value="GO_Central"/>
</dbReference>
<dbReference type="InterPro" id="IPR011050">
    <property type="entry name" value="Pectin_lyase_fold/virulence"/>
</dbReference>
<dbReference type="InterPro" id="IPR013783">
    <property type="entry name" value="Ig-like_fold"/>
</dbReference>
<feature type="domain" description="PKD" evidence="3">
    <location>
        <begin position="499"/>
        <end position="553"/>
    </location>
</feature>
<sequence>MKSRLQSRLTVSLIAFLILILISGIGAADELIVQPGDSIQAVVDNASSGDVITIQAGTYTENLKIYTDSLTIRSESGDPDDTIIKAKSSTDNATFVDADGVKISGITVTAATGSGVSGICLSGCSNCRVENNKLTGDSQGVYLEKSKRCTVSNNLVKDNRAYGIYLLGSSINNISGNTVTNSGRGIYIGNSDDNIISGNTVTSNNVLGLYECSQCDYNTVYNNYFNNTKVTLNGGNGNSYNTTKTEGTNIIGGSYLGGNYWGKPDGTGFSDTAKDEDGDGISDSAYDINSKYSDYLPLVYPTPEPVPPVADFSSNVTSGDAPLTVKFTDKSTGDPTGWNWDFGDETTSTEQNPVHTYTSAGSYTVTLTASNADGESSKTDSINVLQSAEQVVADFTSNVTSGNAPLEVSFTDTSTGSPTAWNWDFGDGNTSADQNPVHIYTSAGAYTVTLTASNAEGESSKTDSVNVLQAPEMVRPVADFSTNTTQGPAPLAVQFTDRSQNAVSWSWDFDNDGQPDSTVQSPVYVYEAPGDYTVNLTVSNPNGTASKTLGIEVLEPEEDEGLPVADFSANVTSGYYPLTVLFTDLSQNATGRSWDVNGDGVEDSNEASFAYTYTSRGTYEAKLTATNENGTNTKTMEIDVKKKSSGGSSSGGGGGGGGSPEPARNVETKELAQVFIINGNAVKFDFTKNATCVAYVGFDSIRNAGKTTTIVEQLKTKSTLVSELSKGEVYKYFNVWVGNSGYATSKNIENPVVCFKVEKSWLQNENIDQDSIVLNRYNDEKNWEQLTANRTAEDDNYLYYTASVSGFSFFAITGTVTKQIEEESKQIPAEERSVGEIQSEKEETEETESNESTGDFNTITILSIVTVIGFLGLAGLMLKNMKE</sequence>
<feature type="compositionally biased region" description="Basic and acidic residues" evidence="1">
    <location>
        <begin position="822"/>
        <end position="841"/>
    </location>
</feature>
<dbReference type="Proteomes" id="UP000002487">
    <property type="component" value="Chromosome"/>
</dbReference>
<dbReference type="InterPro" id="IPR026453">
    <property type="entry name" value="PGF_pre_PGF"/>
</dbReference>
<reference evidence="4 5" key="1">
    <citation type="journal article" date="2002" name="Genome Res.">
        <title>The genome of Methanosarcina acetivorans reveals extensive metabolic and physiological diversity.</title>
        <authorList>
            <person name="Galagan J.E."/>
            <person name="Nusbaum C."/>
            <person name="Roy A."/>
            <person name="Endrizzi M.G."/>
            <person name="Macdonald P."/>
            <person name="FitzHugh W."/>
            <person name="Calvo S."/>
            <person name="Engels R."/>
            <person name="Smirnov S."/>
            <person name="Atnoor D."/>
            <person name="Brown A."/>
            <person name="Allen N."/>
            <person name="Naylor J."/>
            <person name="Stange-Thomann N."/>
            <person name="DeArellano K."/>
            <person name="Johnson R."/>
            <person name="Linton L."/>
            <person name="McEwan P."/>
            <person name="McKernan K."/>
            <person name="Talamas J."/>
            <person name="Tirrell A."/>
            <person name="Ye W."/>
            <person name="Zimmer A."/>
            <person name="Barber R.D."/>
            <person name="Cann I."/>
            <person name="Graham D.E."/>
            <person name="Grahame D.A."/>
            <person name="Guss A."/>
            <person name="Hedderich R."/>
            <person name="Ingram-Smith C."/>
            <person name="Kuettner C.H."/>
            <person name="Krzycki J.A."/>
            <person name="Leigh J.A."/>
            <person name="Li W."/>
            <person name="Liu J."/>
            <person name="Mukhopadhyay B."/>
            <person name="Reeve J.N."/>
            <person name="Smith K."/>
            <person name="Springer T.A."/>
            <person name="Umayam L.A."/>
            <person name="White O."/>
            <person name="White R.H."/>
            <person name="de Macario E.C."/>
            <person name="Ferry J.G."/>
            <person name="Jarrell K.F."/>
            <person name="Jing H."/>
            <person name="Macario A.J.L."/>
            <person name="Paulsen I."/>
            <person name="Pritchett M."/>
            <person name="Sowers K.R."/>
            <person name="Swanson R.V."/>
            <person name="Zinder S.H."/>
            <person name="Lander E."/>
            <person name="Metcalf W.W."/>
            <person name="Birren B."/>
        </authorList>
    </citation>
    <scope>NUCLEOTIDE SEQUENCE [LARGE SCALE GENOMIC DNA]</scope>
    <source>
        <strain evidence="5">ATCC 35395 / DSM 2834 / JCM 12185 / C2A</strain>
    </source>
</reference>
<keyword evidence="5" id="KW-1185">Reference proteome</keyword>
<dbReference type="SMART" id="SM00089">
    <property type="entry name" value="PKD"/>
    <property type="match status" value="4"/>
</dbReference>
<feature type="compositionally biased region" description="Gly residues" evidence="1">
    <location>
        <begin position="648"/>
        <end position="659"/>
    </location>
</feature>
<dbReference type="InterPro" id="IPR006626">
    <property type="entry name" value="PbH1"/>
</dbReference>
<evidence type="ECO:0000256" key="2">
    <source>
        <dbReference type="SAM" id="Phobius"/>
    </source>
</evidence>
<feature type="transmembrane region" description="Helical" evidence="2">
    <location>
        <begin position="859"/>
        <end position="878"/>
    </location>
</feature>
<dbReference type="PROSITE" id="PS50093">
    <property type="entry name" value="PKD"/>
    <property type="match status" value="4"/>
</dbReference>
<dbReference type="PANTHER" id="PTHR36842">
    <property type="entry name" value="PROTEIN TOLB HOMOLOG"/>
    <property type="match status" value="1"/>
</dbReference>
<dbReference type="SUPFAM" id="SSF49299">
    <property type="entry name" value="PKD domain"/>
    <property type="match status" value="4"/>
</dbReference>
<dbReference type="EnsemblBacteria" id="AAM03789">
    <property type="protein sequence ID" value="AAM03789"/>
    <property type="gene ID" value="MA_0336"/>
</dbReference>
<organism evidence="4 5">
    <name type="scientific">Methanosarcina acetivorans (strain ATCC 35395 / DSM 2834 / JCM 12185 / C2A)</name>
    <dbReference type="NCBI Taxonomy" id="188937"/>
    <lineage>
        <taxon>Archaea</taxon>
        <taxon>Methanobacteriati</taxon>
        <taxon>Methanobacteriota</taxon>
        <taxon>Stenosarchaea group</taxon>
        <taxon>Methanomicrobia</taxon>
        <taxon>Methanosarcinales</taxon>
        <taxon>Methanosarcinaceae</taxon>
        <taxon>Methanosarcina</taxon>
    </lineage>
</organism>
<feature type="domain" description="PKD" evidence="3">
    <location>
        <begin position="391"/>
        <end position="467"/>
    </location>
</feature>
<dbReference type="InterPro" id="IPR006633">
    <property type="entry name" value="Carb-bd_sugar_hydrolysis-dom"/>
</dbReference>
<dbReference type="GO" id="GO:0005615">
    <property type="term" value="C:extracellular space"/>
    <property type="evidence" value="ECO:0000318"/>
    <property type="project" value="GO_Central"/>
</dbReference>
<dbReference type="RefSeq" id="WP_011020394.1">
    <property type="nucleotide sequence ID" value="NC_003552.1"/>
</dbReference>
<evidence type="ECO:0000313" key="5">
    <source>
        <dbReference type="Proteomes" id="UP000002487"/>
    </source>
</evidence>
<dbReference type="Pfam" id="PF05048">
    <property type="entry name" value="NosD"/>
    <property type="match status" value="1"/>
</dbReference>
<name>Q8TTT9_METAC</name>
<evidence type="ECO:0000256" key="1">
    <source>
        <dbReference type="SAM" id="MobiDB-lite"/>
    </source>
</evidence>
<keyword evidence="2" id="KW-1133">Transmembrane helix</keyword>
<evidence type="ECO:0000313" key="4">
    <source>
        <dbReference type="EMBL" id="AAM03789.1"/>
    </source>
</evidence>
<dbReference type="InParanoid" id="Q8TTT9"/>
<dbReference type="PhylomeDB" id="Q8TTT9"/>
<dbReference type="AlphaFoldDB" id="Q8TTT9"/>